<evidence type="ECO:0000313" key="4">
    <source>
        <dbReference type="Proteomes" id="UP001295684"/>
    </source>
</evidence>
<dbReference type="PANTHER" id="PTHR47219:SF9">
    <property type="entry name" value="GTPASE ACTIVATING PROTEIN AND CENTROSOME-ASSOCIATED, ISOFORM B"/>
    <property type="match status" value="1"/>
</dbReference>
<dbReference type="Gene3D" id="1.10.8.270">
    <property type="entry name" value="putative rabgap domain of human tbc1 domain family member 14 like domains"/>
    <property type="match status" value="1"/>
</dbReference>
<dbReference type="EMBL" id="CAMPGE010025839">
    <property type="protein sequence ID" value="CAI2383557.1"/>
    <property type="molecule type" value="Genomic_DNA"/>
</dbReference>
<sequence length="809" mass="95121">MSRVVQMGTLPASAFCNNQEEIISPSSSPFIKADDIKLDSEQNFTIISRKELKTTKNSKSTSAKQVPEPELRLSGEMKTKMKRTNTYVIEDDSKSPIIAKMEKQEKELEKRFYGEEAKQDEDSASEDDEEFIRQSIINNQKRFSAMNMDYFDKERLSEIKEEPDLKPILTICSEEKENGLSKLCDKLISLNDLVTDTNDRIFTNFDCLLFYLEVSDIIKLQKCSRSLCRIFSQEQLKRLVRIGNLDEDLRAKFWIRQVPFFSYQNEVCERIGIENIFQNAYECIIQKIKTESPLEDRVINEIGRDLPRTFTTDKILEEEGLEQLKNNLESIAFCIPEVGYCQGMNFISATLLTILQDEELSFWIFYAMMKSLDMENMYLPGVPELHVKNFQMSHMIRLKLPKLFNHLKKIRMTTDYFTSKWIMTVFANSLPFEVIPFIFDNLLQDGWSSIYRIGIALLKFMQDTLLQMDMFEITKFLRESVRKDTLEIDKILIEAEKISILPEDTEHFKSMFIVEQAKLKMTMKDETLAKEQKDACEWAKEVLQKTEPHVKQDIIRFQNKIEEADKDIKSQEKIMLACKMEYEDIKEQFHQHRDSKKALESVALKMRCNLEKKKKSKFKRLFTSKKKKEKKEHLNIQVNSEGLQDPYLFKDFSSSSVKHQSIKYEDTNSVLTAKENSFEEKKKRKKTFKEKLGFGKSKNRGKSSIKKKDQKKLEIEQLEKDLLEIEFKIGNSENLKNMIQEDYYDKREKYREAYLTLEEVKSTKIKLNDQMAGYLIMYEMKKEQTLKDLNKKLESAPGYIPENLLSNND</sequence>
<gene>
    <name evidence="3" type="ORF">ECRASSUSDP1_LOCUS25062</name>
</gene>
<dbReference type="SUPFAM" id="SSF47923">
    <property type="entry name" value="Ypt/Rab-GAP domain of gyp1p"/>
    <property type="match status" value="2"/>
</dbReference>
<dbReference type="SMART" id="SM00164">
    <property type="entry name" value="TBC"/>
    <property type="match status" value="1"/>
</dbReference>
<feature type="domain" description="Rab-GAP TBC" evidence="2">
    <location>
        <begin position="244"/>
        <end position="446"/>
    </location>
</feature>
<comment type="caution">
    <text evidence="3">The sequence shown here is derived from an EMBL/GenBank/DDBJ whole genome shotgun (WGS) entry which is preliminary data.</text>
</comment>
<evidence type="ECO:0000256" key="1">
    <source>
        <dbReference type="SAM" id="MobiDB-lite"/>
    </source>
</evidence>
<dbReference type="Pfam" id="PF00566">
    <property type="entry name" value="RabGAP-TBC"/>
    <property type="match status" value="1"/>
</dbReference>
<dbReference type="Proteomes" id="UP001295684">
    <property type="component" value="Unassembled WGS sequence"/>
</dbReference>
<keyword evidence="4" id="KW-1185">Reference proteome</keyword>
<proteinExistence type="predicted"/>
<dbReference type="GO" id="GO:0005096">
    <property type="term" value="F:GTPase activator activity"/>
    <property type="evidence" value="ECO:0007669"/>
    <property type="project" value="TreeGrafter"/>
</dbReference>
<dbReference type="Gene3D" id="1.10.472.80">
    <property type="entry name" value="Ypt/Rab-GAP domain of gyp1p, domain 3"/>
    <property type="match status" value="1"/>
</dbReference>
<organism evidence="3 4">
    <name type="scientific">Euplotes crassus</name>
    <dbReference type="NCBI Taxonomy" id="5936"/>
    <lineage>
        <taxon>Eukaryota</taxon>
        <taxon>Sar</taxon>
        <taxon>Alveolata</taxon>
        <taxon>Ciliophora</taxon>
        <taxon>Intramacronucleata</taxon>
        <taxon>Spirotrichea</taxon>
        <taxon>Hypotrichia</taxon>
        <taxon>Euplotida</taxon>
        <taxon>Euplotidae</taxon>
        <taxon>Moneuplotes</taxon>
    </lineage>
</organism>
<feature type="region of interest" description="Disordered" evidence="1">
    <location>
        <begin position="690"/>
        <end position="710"/>
    </location>
</feature>
<evidence type="ECO:0000313" key="3">
    <source>
        <dbReference type="EMBL" id="CAI2383557.1"/>
    </source>
</evidence>
<dbReference type="GO" id="GO:0031267">
    <property type="term" value="F:small GTPase binding"/>
    <property type="evidence" value="ECO:0007669"/>
    <property type="project" value="TreeGrafter"/>
</dbReference>
<dbReference type="PROSITE" id="PS50086">
    <property type="entry name" value="TBC_RABGAP"/>
    <property type="match status" value="1"/>
</dbReference>
<name>A0AAD2D7E8_EUPCR</name>
<dbReference type="AlphaFoldDB" id="A0AAD2D7E8"/>
<feature type="compositionally biased region" description="Basic residues" evidence="1">
    <location>
        <begin position="697"/>
        <end position="710"/>
    </location>
</feature>
<dbReference type="InterPro" id="IPR035969">
    <property type="entry name" value="Rab-GAP_TBC_sf"/>
</dbReference>
<evidence type="ECO:0000259" key="2">
    <source>
        <dbReference type="PROSITE" id="PS50086"/>
    </source>
</evidence>
<accession>A0AAD2D7E8</accession>
<protein>
    <recommendedName>
        <fullName evidence="2">Rab-GAP TBC domain-containing protein</fullName>
    </recommendedName>
</protein>
<reference evidence="3" key="1">
    <citation type="submission" date="2023-07" db="EMBL/GenBank/DDBJ databases">
        <authorList>
            <consortium name="AG Swart"/>
            <person name="Singh M."/>
            <person name="Singh A."/>
            <person name="Seah K."/>
            <person name="Emmerich C."/>
        </authorList>
    </citation>
    <scope>NUCLEOTIDE SEQUENCE</scope>
    <source>
        <strain evidence="3">DP1</strain>
    </source>
</reference>
<dbReference type="InterPro" id="IPR000195">
    <property type="entry name" value="Rab-GAP-TBC_dom"/>
</dbReference>
<dbReference type="InterPro" id="IPR050302">
    <property type="entry name" value="Rab_GAP_TBC_domain"/>
</dbReference>
<dbReference type="PANTHER" id="PTHR47219">
    <property type="entry name" value="RAB GTPASE-ACTIVATING PROTEIN 1-LIKE"/>
    <property type="match status" value="1"/>
</dbReference>